<feature type="region of interest" description="Disordered" evidence="1">
    <location>
        <begin position="739"/>
        <end position="789"/>
    </location>
</feature>
<sequence length="839" mass="92410">MALHLYLSTHDKHNNKPSVFTPMAYTYVFLLTGRGACLFLVTIMLWNCVPPVGRGVERFTERNTQGHKNKSCCDKCRRDKSIDECGDDVILTITFILGILFATTATEETSVIYPTTTEEISTITHVNDVHVPSSQQQNEAVSDDGNGVSNNSTEFATYPKKANLTDTNITIEEVEQILEANPELPRLSRSEILQILDNITSATPNRESVSAPGSYEYQFLNQRYETAKLSAGEQTVTTVYPQRTSDYNTLDQYYQSNRTVTAQEAVTKSYPQRMNFQDGIISPSYVSPNYNIQLQSPLQDKTEQHYNGLQPNPSQQRTKPISATTDNEALSSMEVTGIGLDLPSDMKNLLMSFSVDDQLSNHPVHNISKEIMQLKTSDKTGSLPELPKYSSQYSASELVVERATTQKPVMRDDVKEILESIGLFPNKEMQDEVTETPPKPTTTALPDVAAAAESLSSEMKDLLISFGLLPSANDIQQSSETVSVGQAASPVVDPISYLSFKPLPLATNHNKEDNEDKHLMSSDMKEFLASFGLVPTSDSDGGYSGTGSFSEDGSVHGFRSQKAVKMDTQPLTNNSGNTTTNKPDLNLNATMPLISTDMFTDEVKDIFENLGFLPFSNLSTKKTYPREGHIFNPSAHLASLHPTQEEAQRLTKLLDTIKKLMKENGTITQDEIDALNASISIILPPAPVKHDNKTAHSAGDLANILPILFTQKNKTVLLDHIKDAPDPLSLEELVLVTDDNKNEVKRQQSSNGTTTEATNQDKGPSPADLADSFGGSVETAPGEASVDDALPTKKPNGLYFLLDWNTFLDVGEEGNSRRVNLRFNPRLGNSRFFIPVTVP</sequence>
<feature type="region of interest" description="Disordered" evidence="1">
    <location>
        <begin position="302"/>
        <end position="321"/>
    </location>
</feature>
<feature type="compositionally biased region" description="Polar residues" evidence="1">
    <location>
        <begin position="747"/>
        <end position="762"/>
    </location>
</feature>
<proteinExistence type="predicted"/>
<reference evidence="4" key="1">
    <citation type="submission" date="2020-01" db="EMBL/GenBank/DDBJ databases">
        <title>Draft genome sequence of the Termite Coptotermes fromosanus.</title>
        <authorList>
            <person name="Itakura S."/>
            <person name="Yosikawa Y."/>
            <person name="Umezawa K."/>
        </authorList>
    </citation>
    <scope>NUCLEOTIDE SEQUENCE [LARGE SCALE GENOMIC DNA]</scope>
</reference>
<dbReference type="Proteomes" id="UP000502823">
    <property type="component" value="Unassembled WGS sequence"/>
</dbReference>
<dbReference type="InParanoid" id="A0A6L2PIA0"/>
<keyword evidence="4" id="KW-1185">Reference proteome</keyword>
<feature type="transmembrane region" description="Helical" evidence="2">
    <location>
        <begin position="24"/>
        <end position="46"/>
    </location>
</feature>
<dbReference type="OrthoDB" id="8192746at2759"/>
<evidence type="ECO:0000313" key="3">
    <source>
        <dbReference type="EMBL" id="GFG32311.1"/>
    </source>
</evidence>
<feature type="region of interest" description="Disordered" evidence="1">
    <location>
        <begin position="133"/>
        <end position="154"/>
    </location>
</feature>
<evidence type="ECO:0000313" key="4">
    <source>
        <dbReference type="Proteomes" id="UP000502823"/>
    </source>
</evidence>
<keyword evidence="2" id="KW-1133">Transmembrane helix</keyword>
<organism evidence="3 4">
    <name type="scientific">Coptotermes formosanus</name>
    <name type="common">Formosan subterranean termite</name>
    <dbReference type="NCBI Taxonomy" id="36987"/>
    <lineage>
        <taxon>Eukaryota</taxon>
        <taxon>Metazoa</taxon>
        <taxon>Ecdysozoa</taxon>
        <taxon>Arthropoda</taxon>
        <taxon>Hexapoda</taxon>
        <taxon>Insecta</taxon>
        <taxon>Pterygota</taxon>
        <taxon>Neoptera</taxon>
        <taxon>Polyneoptera</taxon>
        <taxon>Dictyoptera</taxon>
        <taxon>Blattodea</taxon>
        <taxon>Blattoidea</taxon>
        <taxon>Termitoidae</taxon>
        <taxon>Rhinotermitidae</taxon>
        <taxon>Coptotermes</taxon>
    </lineage>
</organism>
<dbReference type="AlphaFoldDB" id="A0A6L2PIA0"/>
<dbReference type="EMBL" id="BLKM01000358">
    <property type="protein sequence ID" value="GFG32311.1"/>
    <property type="molecule type" value="Genomic_DNA"/>
</dbReference>
<protein>
    <submittedName>
        <fullName evidence="3">Uncharacterized protein</fullName>
    </submittedName>
</protein>
<name>A0A6L2PIA0_COPFO</name>
<keyword evidence="2" id="KW-0812">Transmembrane</keyword>
<evidence type="ECO:0000256" key="2">
    <source>
        <dbReference type="SAM" id="Phobius"/>
    </source>
</evidence>
<gene>
    <name evidence="3" type="ORF">Cfor_02708</name>
</gene>
<accession>A0A6L2PIA0</accession>
<keyword evidence="2" id="KW-0472">Membrane</keyword>
<comment type="caution">
    <text evidence="3">The sequence shown here is derived from an EMBL/GenBank/DDBJ whole genome shotgun (WGS) entry which is preliminary data.</text>
</comment>
<evidence type="ECO:0000256" key="1">
    <source>
        <dbReference type="SAM" id="MobiDB-lite"/>
    </source>
</evidence>